<feature type="compositionally biased region" description="Low complexity" evidence="5">
    <location>
        <begin position="372"/>
        <end position="396"/>
    </location>
</feature>
<gene>
    <name evidence="7" type="ORF">R9X50_00132700</name>
</gene>
<evidence type="ECO:0000256" key="4">
    <source>
        <dbReference type="ARBA" id="ARBA00023054"/>
    </source>
</evidence>
<evidence type="ECO:0000256" key="1">
    <source>
        <dbReference type="ARBA" id="ARBA00006518"/>
    </source>
</evidence>
<evidence type="ECO:0000313" key="8">
    <source>
        <dbReference type="Proteomes" id="UP001303373"/>
    </source>
</evidence>
<feature type="compositionally biased region" description="Pro residues" evidence="5">
    <location>
        <begin position="287"/>
        <end position="296"/>
    </location>
</feature>
<dbReference type="Pfam" id="PF15277">
    <property type="entry name" value="Sec3-PIP2_bind"/>
    <property type="match status" value="1"/>
</dbReference>
<dbReference type="Gene3D" id="2.30.29.90">
    <property type="match status" value="1"/>
</dbReference>
<keyword evidence="8" id="KW-1185">Reference proteome</keyword>
<dbReference type="GO" id="GO:0005886">
    <property type="term" value="C:plasma membrane"/>
    <property type="evidence" value="ECO:0007669"/>
    <property type="project" value="TreeGrafter"/>
</dbReference>
<dbReference type="GO" id="GO:0006893">
    <property type="term" value="P:Golgi to plasma membrane transport"/>
    <property type="evidence" value="ECO:0007669"/>
    <property type="project" value="TreeGrafter"/>
</dbReference>
<feature type="compositionally biased region" description="Polar residues" evidence="5">
    <location>
        <begin position="15"/>
        <end position="40"/>
    </location>
</feature>
<feature type="compositionally biased region" description="Low complexity" evidence="5">
    <location>
        <begin position="252"/>
        <end position="281"/>
    </location>
</feature>
<dbReference type="InterPro" id="IPR019160">
    <property type="entry name" value="Sec3_CC"/>
</dbReference>
<dbReference type="GO" id="GO:0006887">
    <property type="term" value="P:exocytosis"/>
    <property type="evidence" value="ECO:0007669"/>
    <property type="project" value="UniProtKB-KW"/>
</dbReference>
<dbReference type="GO" id="GO:0000145">
    <property type="term" value="C:exocyst"/>
    <property type="evidence" value="ECO:0007669"/>
    <property type="project" value="InterPro"/>
</dbReference>
<protein>
    <submittedName>
        <fullName evidence="7">Exocyst complex component sec3</fullName>
    </submittedName>
</protein>
<dbReference type="SMART" id="SM01313">
    <property type="entry name" value="Sec3-PIP2_bind"/>
    <property type="match status" value="1"/>
</dbReference>
<evidence type="ECO:0000256" key="5">
    <source>
        <dbReference type="SAM" id="MobiDB-lite"/>
    </source>
</evidence>
<feature type="compositionally biased region" description="Basic and acidic residues" evidence="5">
    <location>
        <begin position="567"/>
        <end position="581"/>
    </location>
</feature>
<feature type="region of interest" description="Disordered" evidence="5">
    <location>
        <begin position="1"/>
        <end position="74"/>
    </location>
</feature>
<dbReference type="GO" id="GO:0005546">
    <property type="term" value="F:phosphatidylinositol-4,5-bisphosphate binding"/>
    <property type="evidence" value="ECO:0007669"/>
    <property type="project" value="TreeGrafter"/>
</dbReference>
<feature type="compositionally biased region" description="Polar residues" evidence="5">
    <location>
        <begin position="464"/>
        <end position="482"/>
    </location>
</feature>
<comment type="similarity">
    <text evidence="1">Belongs to the SEC3 family.</text>
</comment>
<feature type="compositionally biased region" description="Basic and acidic residues" evidence="5">
    <location>
        <begin position="608"/>
        <end position="620"/>
    </location>
</feature>
<feature type="region of interest" description="Disordered" evidence="5">
    <location>
        <begin position="251"/>
        <end position="519"/>
    </location>
</feature>
<dbReference type="PANTHER" id="PTHR16092">
    <property type="entry name" value="SEC3/SYNTAXIN-RELATED"/>
    <property type="match status" value="1"/>
</dbReference>
<dbReference type="InterPro" id="IPR028258">
    <property type="entry name" value="Sec3-PIP2_bind"/>
</dbReference>
<sequence length="1695" mass="185894">MSRPPTAPNGYRNPNDGSNPSFHATNNHQFPDPSQYQYSAPPTARFGTPPANPNTPPTAAPSPSQSAMSRAERFEDEKRRIIESCFAKLDANGQLAESYITHIRIQEDAQYPSSPPPPDSSTEAKKPRLIIIAVRSTGRVRMHKARENTNGSFSIGKTWNLEELSAIESYANHSLPPASEREAQWRQWAGNTGFTVTITKPYYWQAGTSKEKDFFIASCIKIYRKYTKGQVPELKGFDERERAQMIGAAPMQPGQRLPSGPGPQSSPGLPSSSSAMRAVSSNRGSPAPGPIPPQPPFAQDGRPSSRPESRGRQSPGPPPFPADGPRHANRMAASPGKMNGPRSPPGPRPYASQERMRSAHSREGVRPGQDFRPGTAPGPAQGPGSQRSPPVPSQQQFGTPSDRPSQQVSRNESPNISRPHSPPRQRPPQQLDDQNLDSSRPPTSNGAGLFHSTRQRWANGQHAADQNQNPTARPTSPPSAQQLPPLETIQMRPTTGDRMNSDHKAPQTATSEVSSAGLSNVDMGDAAAVGALTSFWGPEPKSSAAPETPPPQGRPEISTPPRSTRRPTIDSHRSDESHDLRPAPLSQRNKSPAAIDNASNNATPLDASTRDTPKTEDPPEVKPLSIQNKSLDRAMDQGTAPMPGAFTASPVTSPVSTPNEERTEADTQQQDDEQYRPGLGPMIKKNQTRDRFKKAAFAANAFKPRAGGAAEKIMRAKAEREAGIIPEPDGISGVVPRPQAIQATKEQPRAADDAAASKDELAVKLPVSEGPTPQDRPQSRGMPKVEVSSPSSPNKAVETPMMDGAHGVQLSDDGPSPQNLQTPAQELQQREMEEAMERERQQKQIQQQQMKVKRRSNYQNAYLDELGVDRALLEGKCLDFESLLEEFGWKNSALQPRQLSELENDLRREQGRLEAGSWLSADGNASREEKVSQVEALLDKTIQECDELEGLLTLYSVELGSLNEDIAFIEAQSQGLQVQSANQKLLHSELQGLIQTMNLGRGVMEPLRHGNLRDPSGVEEVEGSLVRLYQAMVTIDPSIRVNGRPKSRSGLDPEGGSELALMRAVREKRDIFQRESNSFCQRLMQHLDGTFTNSFNDAKSHVMRPVSTGIGVGTSQVARINKDAFVEARKNLWVYSPLILFVKELNSPAWQTIMRMYQGRAQPLYADAFVKNIASWKKAVRKPADEDQLLFTYSEKDDPTAPGGGSGGGSMSLAAARKLTVKRSHTLAKTLRHAGGGDKHASPEPRHALGAGTQISASEAFAGAMDETAPLVSQEQNFFVDLFHASSLQTRDFLDMVASIPVTSRTGTNLMERKPVEPDRDMAKRVQIAVAEIFATSFGMEISKLVDWAVSTDPLQGVGVLACLSRHAFYLQDTSQEFLLQLVEQLVAKLQTRWSKFVDEQIKAIEDTKVKIKKRKGVIGFIKVFPMFSAAVENTFSAVAGMDYEQPSDCVMEVRRSIDDAYARINRAMFDSLKAIAKEAPGTTAPSSGGHSLHPAAAARAAVGYSQDEQEDKEMINYHVLLIENMNHYVDEVDDGGKDGVLAEWRGRAMLERVEAMEAYVGRVLKRPLGKLIDFLDSAEALLTQHPTNPTSIASRPSYNRKAMRNILKNLDSNTVSKGIDQLRTRVRKHFGELEGVGSGTKQITQLVLTECERGYERTMDRTEKLVQLVYPPTEGEKNADLEFSRADVQGWFKK</sequence>
<proteinExistence type="inferred from homology"/>
<dbReference type="FunFam" id="2.30.29.90:FF:000003">
    <property type="entry name" value="Exocyst complex component Sec3"/>
    <property type="match status" value="1"/>
</dbReference>
<organism evidence="7 8">
    <name type="scientific">Acrodontium crateriforme</name>
    <dbReference type="NCBI Taxonomy" id="150365"/>
    <lineage>
        <taxon>Eukaryota</taxon>
        <taxon>Fungi</taxon>
        <taxon>Dikarya</taxon>
        <taxon>Ascomycota</taxon>
        <taxon>Pezizomycotina</taxon>
        <taxon>Dothideomycetes</taxon>
        <taxon>Dothideomycetidae</taxon>
        <taxon>Mycosphaerellales</taxon>
        <taxon>Teratosphaeriaceae</taxon>
        <taxon>Acrodontium</taxon>
    </lineage>
</organism>
<dbReference type="EMBL" id="CP138581">
    <property type="protein sequence ID" value="WPG98535.1"/>
    <property type="molecule type" value="Genomic_DNA"/>
</dbReference>
<feature type="region of interest" description="Disordered" evidence="5">
    <location>
        <begin position="106"/>
        <end position="125"/>
    </location>
</feature>
<feature type="domain" description="Exocyst complex component Sec3 PIP2-binding N-terminal" evidence="6">
    <location>
        <begin position="123"/>
        <end position="226"/>
    </location>
</feature>
<feature type="compositionally biased region" description="Polar residues" evidence="5">
    <location>
        <begin position="507"/>
        <end position="518"/>
    </location>
</feature>
<dbReference type="Pfam" id="PF09763">
    <property type="entry name" value="Sec3_CC"/>
    <property type="match status" value="1"/>
</dbReference>
<evidence type="ECO:0000256" key="3">
    <source>
        <dbReference type="ARBA" id="ARBA00022483"/>
    </source>
</evidence>
<dbReference type="CDD" id="cd13315">
    <property type="entry name" value="PH_Sec3"/>
    <property type="match status" value="1"/>
</dbReference>
<dbReference type="PANTHER" id="PTHR16092:SF14">
    <property type="entry name" value="EXOCYST COMPLEX COMPONENT 1 ISOFORM X1"/>
    <property type="match status" value="1"/>
</dbReference>
<keyword evidence="4" id="KW-0175">Coiled coil</keyword>
<feature type="region of interest" description="Disordered" evidence="5">
    <location>
        <begin position="532"/>
        <end position="688"/>
    </location>
</feature>
<keyword evidence="2" id="KW-0813">Transport</keyword>
<dbReference type="Proteomes" id="UP001303373">
    <property type="component" value="Chromosome 2"/>
</dbReference>
<feature type="compositionally biased region" description="Low complexity" evidence="5">
    <location>
        <begin position="427"/>
        <end position="440"/>
    </location>
</feature>
<feature type="region of interest" description="Disordered" evidence="5">
    <location>
        <begin position="721"/>
        <end position="821"/>
    </location>
</feature>
<feature type="compositionally biased region" description="Basic and acidic residues" evidence="5">
    <location>
        <begin position="354"/>
        <end position="365"/>
    </location>
</feature>
<keyword evidence="3" id="KW-0268">Exocytosis</keyword>
<feature type="compositionally biased region" description="Polar residues" evidence="5">
    <location>
        <begin position="397"/>
        <end position="416"/>
    </location>
</feature>
<evidence type="ECO:0000256" key="2">
    <source>
        <dbReference type="ARBA" id="ARBA00022448"/>
    </source>
</evidence>
<feature type="compositionally biased region" description="Basic and acidic residues" evidence="5">
    <location>
        <begin position="746"/>
        <end position="762"/>
    </location>
</feature>
<feature type="compositionally biased region" description="Polar residues" evidence="5">
    <location>
        <begin position="649"/>
        <end position="658"/>
    </location>
</feature>
<evidence type="ECO:0000259" key="6">
    <source>
        <dbReference type="SMART" id="SM01313"/>
    </source>
</evidence>
<reference evidence="7 8" key="1">
    <citation type="submission" date="2023-11" db="EMBL/GenBank/DDBJ databases">
        <title>An acidophilic fungus is an integral part of prey digestion in a carnivorous sundew plant.</title>
        <authorList>
            <person name="Tsai I.J."/>
        </authorList>
    </citation>
    <scope>NUCLEOTIDE SEQUENCE [LARGE SCALE GENOMIC DNA]</scope>
    <source>
        <strain evidence="7">169a</strain>
    </source>
</reference>
<evidence type="ECO:0000313" key="7">
    <source>
        <dbReference type="EMBL" id="WPG98535.1"/>
    </source>
</evidence>
<name>A0AAQ3R2R5_9PEZI</name>
<dbReference type="Pfam" id="PF20654">
    <property type="entry name" value="Sec3_C-term"/>
    <property type="match status" value="1"/>
</dbReference>
<feature type="compositionally biased region" description="Pro residues" evidence="5">
    <location>
        <begin position="50"/>
        <end position="60"/>
    </location>
</feature>
<dbReference type="InterPro" id="IPR048628">
    <property type="entry name" value="Sec3_C"/>
</dbReference>
<accession>A0AAQ3R2R5</accession>